<reference evidence="1" key="2">
    <citation type="journal article" date="2022" name="Microbiol. Resour. Announc.">
        <title>Metagenome Sequencing to Explore Phylogenomics of Terrestrial Cyanobacteria.</title>
        <authorList>
            <person name="Ward R.D."/>
            <person name="Stajich J.E."/>
            <person name="Johansen J.R."/>
            <person name="Huntemann M."/>
            <person name="Clum A."/>
            <person name="Foster B."/>
            <person name="Foster B."/>
            <person name="Roux S."/>
            <person name="Palaniappan K."/>
            <person name="Varghese N."/>
            <person name="Mukherjee S."/>
            <person name="Reddy T.B.K."/>
            <person name="Daum C."/>
            <person name="Copeland A."/>
            <person name="Chen I.A."/>
            <person name="Ivanova N.N."/>
            <person name="Kyrpides N.C."/>
            <person name="Shapiro N."/>
            <person name="Eloe-Fadrosh E.A."/>
            <person name="Pietrasiak N."/>
        </authorList>
    </citation>
    <scope>NUCLEOTIDE SEQUENCE</scope>
    <source>
        <strain evidence="1">JT2-VF2</strain>
    </source>
</reference>
<protein>
    <submittedName>
        <fullName evidence="1">Uncharacterized protein</fullName>
    </submittedName>
</protein>
<gene>
    <name evidence="1" type="ORF">KME32_23130</name>
</gene>
<evidence type="ECO:0000313" key="2">
    <source>
        <dbReference type="Proteomes" id="UP000715781"/>
    </source>
</evidence>
<name>A0A951Q1H0_9NOST</name>
<sequence length="65" mass="7775">MTYIEKLNPWCIVRHFPSMQHQIVARFRRRSDAEAHSQALHRLIPNTTFTIIFNTVVEQREQITP</sequence>
<comment type="caution">
    <text evidence="1">The sequence shown here is derived from an EMBL/GenBank/DDBJ whole genome shotgun (WGS) entry which is preliminary data.</text>
</comment>
<dbReference type="Proteomes" id="UP000715781">
    <property type="component" value="Unassembled WGS sequence"/>
</dbReference>
<organism evidence="1 2">
    <name type="scientific">Mojavia pulchra JT2-VF2</name>
    <dbReference type="NCBI Taxonomy" id="287848"/>
    <lineage>
        <taxon>Bacteria</taxon>
        <taxon>Bacillati</taxon>
        <taxon>Cyanobacteriota</taxon>
        <taxon>Cyanophyceae</taxon>
        <taxon>Nostocales</taxon>
        <taxon>Nostocaceae</taxon>
    </lineage>
</organism>
<evidence type="ECO:0000313" key="1">
    <source>
        <dbReference type="EMBL" id="MBW4563980.1"/>
    </source>
</evidence>
<dbReference type="EMBL" id="JAHHHN010000017">
    <property type="protein sequence ID" value="MBW4563980.1"/>
    <property type="molecule type" value="Genomic_DNA"/>
</dbReference>
<dbReference type="AlphaFoldDB" id="A0A951Q1H0"/>
<reference evidence="1" key="1">
    <citation type="submission" date="2021-05" db="EMBL/GenBank/DDBJ databases">
        <authorList>
            <person name="Pietrasiak N."/>
            <person name="Ward R."/>
            <person name="Stajich J.E."/>
            <person name="Kurbessoian T."/>
        </authorList>
    </citation>
    <scope>NUCLEOTIDE SEQUENCE</scope>
    <source>
        <strain evidence="1">JT2-VF2</strain>
    </source>
</reference>
<proteinExistence type="predicted"/>
<accession>A0A951Q1H0</accession>